<dbReference type="Pfam" id="PF12859">
    <property type="entry name" value="ANAPC1"/>
    <property type="match status" value="1"/>
</dbReference>
<feature type="domain" description="Anaphase-promoting complex subunit 1 N-terminal" evidence="4">
    <location>
        <begin position="34"/>
        <end position="101"/>
    </location>
</feature>
<dbReference type="GO" id="GO:0007091">
    <property type="term" value="P:metaphase/anaphase transition of mitotic cell cycle"/>
    <property type="evidence" value="ECO:0007669"/>
    <property type="project" value="TreeGrafter"/>
</dbReference>
<keyword evidence="3" id="KW-0131">Cell cycle</keyword>
<dbReference type="GO" id="GO:0051301">
    <property type="term" value="P:cell division"/>
    <property type="evidence" value="ECO:0007669"/>
    <property type="project" value="UniProtKB-KW"/>
</dbReference>
<organism evidence="5 6">
    <name type="scientific">Parasponia andersonii</name>
    <name type="common">Sponia andersonii</name>
    <dbReference type="NCBI Taxonomy" id="3476"/>
    <lineage>
        <taxon>Eukaryota</taxon>
        <taxon>Viridiplantae</taxon>
        <taxon>Streptophyta</taxon>
        <taxon>Embryophyta</taxon>
        <taxon>Tracheophyta</taxon>
        <taxon>Spermatophyta</taxon>
        <taxon>Magnoliopsida</taxon>
        <taxon>eudicotyledons</taxon>
        <taxon>Gunneridae</taxon>
        <taxon>Pentapetalae</taxon>
        <taxon>rosids</taxon>
        <taxon>fabids</taxon>
        <taxon>Rosales</taxon>
        <taxon>Cannabaceae</taxon>
        <taxon>Parasponia</taxon>
    </lineage>
</organism>
<comment type="caution">
    <text evidence="5">The sequence shown here is derived from an EMBL/GenBank/DDBJ whole genome shotgun (WGS) entry which is preliminary data.</text>
</comment>
<evidence type="ECO:0000256" key="3">
    <source>
        <dbReference type="ARBA" id="ARBA00023306"/>
    </source>
</evidence>
<evidence type="ECO:0000259" key="4">
    <source>
        <dbReference type="Pfam" id="PF12859"/>
    </source>
</evidence>
<dbReference type="PANTHER" id="PTHR12827">
    <property type="entry name" value="MEIOTIC CHECKPOINT REGULATOR TSG24 FAMILY MEMBER"/>
    <property type="match status" value="1"/>
</dbReference>
<gene>
    <name evidence="5" type="ORF">PanWU01x14_014890</name>
</gene>
<sequence>MSIGVRRLTLLGEFKPFGLIAEALDGKPADNFTDNYDYFLFDPELIRQRDDDADDFDASGYALSDRCDHELFVRGNRIIWTTGARVFKRFTLSSPVVMVCMFLYMIQKMHKLEVSYRILWMLLISLQGFFDSMNHSDCLTSV</sequence>
<dbReference type="EMBL" id="JXTB01000006">
    <property type="protein sequence ID" value="PON78988.1"/>
    <property type="molecule type" value="Genomic_DNA"/>
</dbReference>
<keyword evidence="2" id="KW-0498">Mitosis</keyword>
<reference evidence="6" key="1">
    <citation type="submission" date="2016-06" db="EMBL/GenBank/DDBJ databases">
        <title>Parallel loss of symbiosis genes in relatives of nitrogen-fixing non-legume Parasponia.</title>
        <authorList>
            <person name="Van Velzen R."/>
            <person name="Holmer R."/>
            <person name="Bu F."/>
            <person name="Rutten L."/>
            <person name="Van Zeijl A."/>
            <person name="Liu W."/>
            <person name="Santuari L."/>
            <person name="Cao Q."/>
            <person name="Sharma T."/>
            <person name="Shen D."/>
            <person name="Roswanjaya Y."/>
            <person name="Wardhani T."/>
            <person name="Kalhor M.S."/>
            <person name="Jansen J."/>
            <person name="Van den Hoogen J."/>
            <person name="Gungor B."/>
            <person name="Hartog M."/>
            <person name="Hontelez J."/>
            <person name="Verver J."/>
            <person name="Yang W.-C."/>
            <person name="Schijlen E."/>
            <person name="Repin R."/>
            <person name="Schilthuizen M."/>
            <person name="Schranz E."/>
            <person name="Heidstra R."/>
            <person name="Miyata K."/>
            <person name="Fedorova E."/>
            <person name="Kohlen W."/>
            <person name="Bisseling T."/>
            <person name="Smit S."/>
            <person name="Geurts R."/>
        </authorList>
    </citation>
    <scope>NUCLEOTIDE SEQUENCE [LARGE SCALE GENOMIC DNA]</scope>
    <source>
        <strain evidence="6">cv. WU1-14</strain>
    </source>
</reference>
<dbReference type="GO" id="GO:0005680">
    <property type="term" value="C:anaphase-promoting complex"/>
    <property type="evidence" value="ECO:0007669"/>
    <property type="project" value="InterPro"/>
</dbReference>
<accession>A0A2P5E0C4</accession>
<dbReference type="GO" id="GO:0031145">
    <property type="term" value="P:anaphase-promoting complex-dependent catabolic process"/>
    <property type="evidence" value="ECO:0007669"/>
    <property type="project" value="TreeGrafter"/>
</dbReference>
<dbReference type="STRING" id="3476.A0A2P5E0C4"/>
<dbReference type="PANTHER" id="PTHR12827:SF3">
    <property type="entry name" value="ANAPHASE-PROMOTING COMPLEX SUBUNIT 1"/>
    <property type="match status" value="1"/>
</dbReference>
<dbReference type="AlphaFoldDB" id="A0A2P5E0C4"/>
<dbReference type="OrthoDB" id="26401at2759"/>
<dbReference type="InterPro" id="IPR024990">
    <property type="entry name" value="Apc1"/>
</dbReference>
<evidence type="ECO:0000313" key="6">
    <source>
        <dbReference type="Proteomes" id="UP000237105"/>
    </source>
</evidence>
<name>A0A2P5E0C4_PARAD</name>
<evidence type="ECO:0000256" key="2">
    <source>
        <dbReference type="ARBA" id="ARBA00022776"/>
    </source>
</evidence>
<dbReference type="GO" id="GO:0070979">
    <property type="term" value="P:protein K11-linked ubiquitination"/>
    <property type="evidence" value="ECO:0007669"/>
    <property type="project" value="TreeGrafter"/>
</dbReference>
<evidence type="ECO:0000256" key="1">
    <source>
        <dbReference type="ARBA" id="ARBA00022618"/>
    </source>
</evidence>
<proteinExistence type="predicted"/>
<keyword evidence="1" id="KW-0132">Cell division</keyword>
<dbReference type="GO" id="GO:0060090">
    <property type="term" value="F:molecular adaptor activity"/>
    <property type="evidence" value="ECO:0007669"/>
    <property type="project" value="TreeGrafter"/>
</dbReference>
<protein>
    <recommendedName>
        <fullName evidence="4">Anaphase-promoting complex subunit 1 N-terminal domain-containing protein</fullName>
    </recommendedName>
</protein>
<evidence type="ECO:0000313" key="5">
    <source>
        <dbReference type="EMBL" id="PON78988.1"/>
    </source>
</evidence>
<keyword evidence="6" id="KW-1185">Reference proteome</keyword>
<dbReference type="Proteomes" id="UP000237105">
    <property type="component" value="Unassembled WGS sequence"/>
</dbReference>
<dbReference type="InterPro" id="IPR049255">
    <property type="entry name" value="Apc1_N"/>
</dbReference>